<proteinExistence type="inferred from homology"/>
<evidence type="ECO:0000256" key="3">
    <source>
        <dbReference type="ARBA" id="ARBA00022578"/>
    </source>
</evidence>
<dbReference type="NCBIfam" id="NF033519">
    <property type="entry name" value="transpos_ISAzo13"/>
    <property type="match status" value="1"/>
</dbReference>
<dbReference type="GO" id="GO:0004803">
    <property type="term" value="F:transposase activity"/>
    <property type="evidence" value="ECO:0007669"/>
    <property type="project" value="InterPro"/>
</dbReference>
<evidence type="ECO:0000313" key="7">
    <source>
        <dbReference type="Proteomes" id="UP000184440"/>
    </source>
</evidence>
<dbReference type="Pfam" id="PF00872">
    <property type="entry name" value="Transposase_mut"/>
    <property type="match status" value="1"/>
</dbReference>
<evidence type="ECO:0000256" key="5">
    <source>
        <dbReference type="ARBA" id="ARBA00023172"/>
    </source>
</evidence>
<dbReference type="InterPro" id="IPR001207">
    <property type="entry name" value="Transposase_mutator"/>
</dbReference>
<keyword evidence="3" id="KW-0815">Transposition</keyword>
<reference evidence="6 7" key="1">
    <citation type="submission" date="2016-11" db="EMBL/GenBank/DDBJ databases">
        <authorList>
            <person name="Jaros S."/>
            <person name="Januszkiewicz K."/>
            <person name="Wedrychowicz H."/>
        </authorList>
    </citation>
    <scope>NUCLEOTIDE SEQUENCE [LARGE SCALE GENOMIC DNA]</scope>
    <source>
        <strain evidence="6 7">DSM 46144</strain>
    </source>
</reference>
<keyword evidence="7" id="KW-1185">Reference proteome</keyword>
<comment type="function">
    <text evidence="1">Required for the transposition of the insertion element.</text>
</comment>
<sequence length="297" mass="32533">MALLEGLRAQIAARLAALLPHLNERQRRLLLGVEARLLGHGGVRAVAWIAGVSETAVRRGVADLQADALPIGQVRRAGGGRPPAEELDPELLPALLGLVEPDERGDPCSPLRWTTKSLRNLAAELTRQGRAVSAMTVGRLLKANGFSLQSTAKMLEGAQHPDRDAQFRYLNDQVKKHQAAGQPVISVDAKKKEQVGLLPMAGREWRPSGQPIQVEDHSFFAGPRVDTIESLNARYRRAIKARGHFPTEQAALKCLYLVTRSLDPTGTGRARWAMRWKPALNAFAITFGDRFPAAETY</sequence>
<dbReference type="InterPro" id="IPR011518">
    <property type="entry name" value="Transposase_36"/>
</dbReference>
<dbReference type="Proteomes" id="UP000184440">
    <property type="component" value="Unassembled WGS sequence"/>
</dbReference>
<dbReference type="Pfam" id="PF07592">
    <property type="entry name" value="DDE_Tnp_ISAZ013"/>
    <property type="match status" value="1"/>
</dbReference>
<dbReference type="GO" id="GO:0006313">
    <property type="term" value="P:DNA transposition"/>
    <property type="evidence" value="ECO:0007669"/>
    <property type="project" value="InterPro"/>
</dbReference>
<comment type="similarity">
    <text evidence="2">Belongs to the transposase mutator family.</text>
</comment>
<name>A0A1M7RFK4_9ACTN</name>
<protein>
    <submittedName>
        <fullName evidence="6">Transposase, Mutator family</fullName>
    </submittedName>
</protein>
<evidence type="ECO:0000256" key="1">
    <source>
        <dbReference type="ARBA" id="ARBA00002190"/>
    </source>
</evidence>
<organism evidence="6 7">
    <name type="scientific">Cryptosporangium aurantiacum</name>
    <dbReference type="NCBI Taxonomy" id="134849"/>
    <lineage>
        <taxon>Bacteria</taxon>
        <taxon>Bacillati</taxon>
        <taxon>Actinomycetota</taxon>
        <taxon>Actinomycetes</taxon>
        <taxon>Cryptosporangiales</taxon>
        <taxon>Cryptosporangiaceae</taxon>
        <taxon>Cryptosporangium</taxon>
    </lineage>
</organism>
<gene>
    <name evidence="6" type="ORF">SAMN05443668_11129</name>
</gene>
<dbReference type="STRING" id="134849.SAMN05443668_11129"/>
<evidence type="ECO:0000256" key="2">
    <source>
        <dbReference type="ARBA" id="ARBA00010961"/>
    </source>
</evidence>
<keyword evidence="5" id="KW-0233">DNA recombination</keyword>
<accession>A0A1M7RFK4</accession>
<keyword evidence="4" id="KW-0238">DNA-binding</keyword>
<dbReference type="EMBL" id="FRCS01000011">
    <property type="protein sequence ID" value="SHN44949.1"/>
    <property type="molecule type" value="Genomic_DNA"/>
</dbReference>
<dbReference type="GO" id="GO:0003677">
    <property type="term" value="F:DNA binding"/>
    <property type="evidence" value="ECO:0007669"/>
    <property type="project" value="UniProtKB-KW"/>
</dbReference>
<dbReference type="OrthoDB" id="8782691at2"/>
<dbReference type="AlphaFoldDB" id="A0A1M7RFK4"/>
<evidence type="ECO:0000313" key="6">
    <source>
        <dbReference type="EMBL" id="SHN44949.1"/>
    </source>
</evidence>
<evidence type="ECO:0000256" key="4">
    <source>
        <dbReference type="ARBA" id="ARBA00023125"/>
    </source>
</evidence>